<keyword evidence="2" id="KW-1185">Reference proteome</keyword>
<dbReference type="RefSeq" id="WP_377965118.1">
    <property type="nucleotide sequence ID" value="NZ_JBHZOL010000075.1"/>
</dbReference>
<organism evidence="1 2">
    <name type="scientific">Almyronema epifaneia S1</name>
    <dbReference type="NCBI Taxonomy" id="2991925"/>
    <lineage>
        <taxon>Bacteria</taxon>
        <taxon>Bacillati</taxon>
        <taxon>Cyanobacteriota</taxon>
        <taxon>Cyanophyceae</taxon>
        <taxon>Nodosilineales</taxon>
        <taxon>Nodosilineaceae</taxon>
        <taxon>Almyronema</taxon>
        <taxon>Almyronema epifaneia</taxon>
    </lineage>
</organism>
<evidence type="ECO:0000313" key="2">
    <source>
        <dbReference type="Proteomes" id="UP001600165"/>
    </source>
</evidence>
<name>A0ABW6IFF6_9CYAN</name>
<accession>A0ABW6IFF6</accession>
<dbReference type="Proteomes" id="UP001600165">
    <property type="component" value="Unassembled WGS sequence"/>
</dbReference>
<protein>
    <submittedName>
        <fullName evidence="1">Uncharacterized protein</fullName>
    </submittedName>
</protein>
<comment type="caution">
    <text evidence="1">The sequence shown here is derived from an EMBL/GenBank/DDBJ whole genome shotgun (WGS) entry which is preliminary data.</text>
</comment>
<sequence>MFQPSDRPAEPITLAAAEQPHHRESIRHMLLGSDDAVLAEIKNLHKRGHSEPNDWSKPCPTGRPGEVMAVLTRYLWL</sequence>
<dbReference type="EMBL" id="JBHZOL010000075">
    <property type="protein sequence ID" value="MFE4106908.1"/>
    <property type="molecule type" value="Genomic_DNA"/>
</dbReference>
<gene>
    <name evidence="1" type="ORF">ACFVKH_11505</name>
</gene>
<reference evidence="1 2" key="1">
    <citation type="submission" date="2024-10" db="EMBL/GenBank/DDBJ databases">
        <authorList>
            <person name="Ratan Roy A."/>
            <person name="Morales Sandoval P.H."/>
            <person name="De Los Santos Villalobos S."/>
            <person name="Chakraborty S."/>
            <person name="Mukherjee J."/>
        </authorList>
    </citation>
    <scope>NUCLEOTIDE SEQUENCE [LARGE SCALE GENOMIC DNA]</scope>
    <source>
        <strain evidence="1 2">S1</strain>
    </source>
</reference>
<proteinExistence type="predicted"/>
<evidence type="ECO:0000313" key="1">
    <source>
        <dbReference type="EMBL" id="MFE4106908.1"/>
    </source>
</evidence>